<organism evidence="3 4">
    <name type="scientific">Actinoallomurus bryophytorum</name>
    <dbReference type="NCBI Taxonomy" id="1490222"/>
    <lineage>
        <taxon>Bacteria</taxon>
        <taxon>Bacillati</taxon>
        <taxon>Actinomycetota</taxon>
        <taxon>Actinomycetes</taxon>
        <taxon>Streptosporangiales</taxon>
        <taxon>Thermomonosporaceae</taxon>
        <taxon>Actinoallomurus</taxon>
    </lineage>
</organism>
<keyword evidence="1" id="KW-0472">Membrane</keyword>
<keyword evidence="1" id="KW-1133">Transmembrane helix</keyword>
<name>A0A543CUQ8_9ACTN</name>
<evidence type="ECO:0000313" key="4">
    <source>
        <dbReference type="Proteomes" id="UP000316096"/>
    </source>
</evidence>
<reference evidence="3 4" key="1">
    <citation type="submission" date="2019-06" db="EMBL/GenBank/DDBJ databases">
        <title>Sequencing the genomes of 1000 actinobacteria strains.</title>
        <authorList>
            <person name="Klenk H.-P."/>
        </authorList>
    </citation>
    <scope>NUCLEOTIDE SEQUENCE [LARGE SCALE GENOMIC DNA]</scope>
    <source>
        <strain evidence="3 4">DSM 102200</strain>
    </source>
</reference>
<dbReference type="InterPro" id="IPR033788">
    <property type="entry name" value="VbhA-like"/>
</dbReference>
<keyword evidence="1" id="KW-0812">Transmembrane</keyword>
<proteinExistence type="predicted"/>
<dbReference type="EMBL" id="VFOZ01000001">
    <property type="protein sequence ID" value="TQM00833.1"/>
    <property type="molecule type" value="Genomic_DNA"/>
</dbReference>
<accession>A0A543CUQ8</accession>
<dbReference type="Proteomes" id="UP000316096">
    <property type="component" value="Unassembled WGS sequence"/>
</dbReference>
<dbReference type="CDD" id="cd11586">
    <property type="entry name" value="VbhA_like"/>
    <property type="match status" value="1"/>
</dbReference>
<evidence type="ECO:0000259" key="2">
    <source>
        <dbReference type="Pfam" id="PF09851"/>
    </source>
</evidence>
<sequence length="87" mass="10171">MGNSAYGDAAEHWSESSFNGYGWWWLWGPATIVFWLSVVAGIIWLITSRAPRKETSPLDRARQILAERYARGEIDTEEFQRRMDHLR</sequence>
<gene>
    <name evidence="3" type="ORF">FB559_6556</name>
</gene>
<keyword evidence="4" id="KW-1185">Reference proteome</keyword>
<dbReference type="InterPro" id="IPR018649">
    <property type="entry name" value="SHOCT"/>
</dbReference>
<dbReference type="AlphaFoldDB" id="A0A543CUQ8"/>
<evidence type="ECO:0000313" key="3">
    <source>
        <dbReference type="EMBL" id="TQM00833.1"/>
    </source>
</evidence>
<comment type="caution">
    <text evidence="3">The sequence shown here is derived from an EMBL/GenBank/DDBJ whole genome shotgun (WGS) entry which is preliminary data.</text>
</comment>
<evidence type="ECO:0000256" key="1">
    <source>
        <dbReference type="SAM" id="Phobius"/>
    </source>
</evidence>
<dbReference type="Pfam" id="PF09851">
    <property type="entry name" value="SHOCT"/>
    <property type="match status" value="1"/>
</dbReference>
<protein>
    <submittedName>
        <fullName evidence="3">Putative membrane protein</fullName>
    </submittedName>
</protein>
<feature type="domain" description="SHOCT" evidence="2">
    <location>
        <begin position="62"/>
        <end position="86"/>
    </location>
</feature>
<feature type="transmembrane region" description="Helical" evidence="1">
    <location>
        <begin position="24"/>
        <end position="46"/>
    </location>
</feature>
<dbReference type="RefSeq" id="WP_246122260.1">
    <property type="nucleotide sequence ID" value="NZ_VFOZ01000001.1"/>
</dbReference>